<evidence type="ECO:0000256" key="2">
    <source>
        <dbReference type="SAM" id="Phobius"/>
    </source>
</evidence>
<feature type="domain" description="DUF3566" evidence="3">
    <location>
        <begin position="148"/>
        <end position="178"/>
    </location>
</feature>
<feature type="compositionally biased region" description="Low complexity" evidence="1">
    <location>
        <begin position="41"/>
        <end position="59"/>
    </location>
</feature>
<evidence type="ECO:0000259" key="3">
    <source>
        <dbReference type="Pfam" id="PF12089"/>
    </source>
</evidence>
<evidence type="ECO:0000313" key="4">
    <source>
        <dbReference type="EMBL" id="TKT03662.1"/>
    </source>
</evidence>
<keyword evidence="2" id="KW-0812">Transmembrane</keyword>
<feature type="compositionally biased region" description="Basic residues" evidence="1">
    <location>
        <begin position="1"/>
        <end position="13"/>
    </location>
</feature>
<dbReference type="AlphaFoldDB" id="A0A4U5WPS3"/>
<dbReference type="InterPro" id="IPR021949">
    <property type="entry name" value="DUF3566_TM"/>
</dbReference>
<dbReference type="EMBL" id="SZNQ01000001">
    <property type="protein sequence ID" value="TKT03662.1"/>
    <property type="molecule type" value="Genomic_DNA"/>
</dbReference>
<feature type="transmembrane region" description="Helical" evidence="2">
    <location>
        <begin position="139"/>
        <end position="164"/>
    </location>
</feature>
<gene>
    <name evidence="4" type="ORF">E4U91_28755</name>
</gene>
<keyword evidence="5" id="KW-1185">Reference proteome</keyword>
<dbReference type="Proteomes" id="UP000305929">
    <property type="component" value="Unassembled WGS sequence"/>
</dbReference>
<protein>
    <recommendedName>
        <fullName evidence="3">DUF3566 domain-containing protein</fullName>
    </recommendedName>
</protein>
<reference evidence="4 5" key="1">
    <citation type="submission" date="2019-04" db="EMBL/GenBank/DDBJ databases">
        <title>Streptomyces lasaliensis sp. nov., an Actinomycete isolated from soil which produces the polyether antibiotic lasalocid.</title>
        <authorList>
            <person name="Erwin G."/>
            <person name="Haber C."/>
        </authorList>
    </citation>
    <scope>NUCLEOTIDE SEQUENCE [LARGE SCALE GENOMIC DNA]</scope>
    <source>
        <strain evidence="4 5">X-537</strain>
    </source>
</reference>
<dbReference type="RefSeq" id="WP_137309507.1">
    <property type="nucleotide sequence ID" value="NZ_SZNQ01000001.1"/>
</dbReference>
<feature type="transmembrane region" description="Helical" evidence="2">
    <location>
        <begin position="93"/>
        <end position="119"/>
    </location>
</feature>
<comment type="caution">
    <text evidence="4">The sequence shown here is derived from an EMBL/GenBank/DDBJ whole genome shotgun (WGS) entry which is preliminary data.</text>
</comment>
<dbReference type="Pfam" id="PF12089">
    <property type="entry name" value="DUF3566"/>
    <property type="match status" value="1"/>
</dbReference>
<keyword evidence="2" id="KW-0472">Membrane</keyword>
<name>A0A4U5WPS3_STRLS</name>
<evidence type="ECO:0000313" key="5">
    <source>
        <dbReference type="Proteomes" id="UP000305929"/>
    </source>
</evidence>
<sequence length="231" mass="23030">MGRARSARGRNTRSRSAGPGRRTSPHDDRQPLHANPPAGPAAPAAPAAQVAAAGPPAPAGTAPFQGEAALPVAAPSAAAGSAGPGRQIIQVDLWSVAATSALVCLGLGVCLAVAVMLTWTGLSLLDPGAGAGPSLKWGLAFLTVTLPLEVGLGTALATCAACLYNLASRLTGGVQVTVHGSAQPSGAEVRILPAYRRLHAVLRRSAAVRLCSATSADVQGRPVAGAREAER</sequence>
<proteinExistence type="predicted"/>
<accession>A0A4U5WPS3</accession>
<evidence type="ECO:0000256" key="1">
    <source>
        <dbReference type="SAM" id="MobiDB-lite"/>
    </source>
</evidence>
<feature type="region of interest" description="Disordered" evidence="1">
    <location>
        <begin position="1"/>
        <end position="59"/>
    </location>
</feature>
<organism evidence="4 5">
    <name type="scientific">Streptomyces lasalocidi</name>
    <name type="common">Streptomyces lasaliensis</name>
    <dbReference type="NCBI Taxonomy" id="324833"/>
    <lineage>
        <taxon>Bacteria</taxon>
        <taxon>Bacillati</taxon>
        <taxon>Actinomycetota</taxon>
        <taxon>Actinomycetes</taxon>
        <taxon>Kitasatosporales</taxon>
        <taxon>Streptomycetaceae</taxon>
        <taxon>Streptomyces</taxon>
    </lineage>
</organism>
<keyword evidence="2" id="KW-1133">Transmembrane helix</keyword>